<name>A0A1G2E116_9BACT</name>
<organism evidence="2 3">
    <name type="scientific">Candidatus Lloydbacteria bacterium RIFOXYC12_FULL_46_25</name>
    <dbReference type="NCBI Taxonomy" id="1798670"/>
    <lineage>
        <taxon>Bacteria</taxon>
        <taxon>Candidatus Lloydiibacteriota</taxon>
    </lineage>
</organism>
<gene>
    <name evidence="2" type="ORF">A2494_03995</name>
</gene>
<reference evidence="2 3" key="1">
    <citation type="journal article" date="2016" name="Nat. Commun.">
        <title>Thousands of microbial genomes shed light on interconnected biogeochemical processes in an aquifer system.</title>
        <authorList>
            <person name="Anantharaman K."/>
            <person name="Brown C.T."/>
            <person name="Hug L.A."/>
            <person name="Sharon I."/>
            <person name="Castelle C.J."/>
            <person name="Probst A.J."/>
            <person name="Thomas B.C."/>
            <person name="Singh A."/>
            <person name="Wilkins M.J."/>
            <person name="Karaoz U."/>
            <person name="Brodie E.L."/>
            <person name="Williams K.H."/>
            <person name="Hubbard S.S."/>
            <person name="Banfield J.F."/>
        </authorList>
    </citation>
    <scope>NUCLEOTIDE SEQUENCE [LARGE SCALE GENOMIC DNA]</scope>
</reference>
<feature type="transmembrane region" description="Helical" evidence="1">
    <location>
        <begin position="21"/>
        <end position="47"/>
    </location>
</feature>
<dbReference type="AlphaFoldDB" id="A0A1G2E116"/>
<accession>A0A1G2E116</accession>
<keyword evidence="1" id="KW-0812">Transmembrane</keyword>
<keyword evidence="1" id="KW-1133">Transmembrane helix</keyword>
<dbReference type="Proteomes" id="UP000178106">
    <property type="component" value="Unassembled WGS sequence"/>
</dbReference>
<proteinExistence type="predicted"/>
<evidence type="ECO:0000313" key="2">
    <source>
        <dbReference type="EMBL" id="OGZ19435.1"/>
    </source>
</evidence>
<protein>
    <submittedName>
        <fullName evidence="2">Uncharacterized protein</fullName>
    </submittedName>
</protein>
<sequence length="179" mass="19820">MINLLPQFEKKTLLKVYRLRIGVLILAAILVLELLAVALFFPSFYVLNGVTTSLAEELEQKKHMTPEGESSAQQELAVIKKEIAVLKPGTESIDAPPSVILTEVLSEKPDGIKISTLNYARSAKNAAVQLIGHARTSEDMLLFQKNLKDNPHVASTQYASNTFIIKKIDIDFVMTITLK</sequence>
<comment type="caution">
    <text evidence="2">The sequence shown here is derived from an EMBL/GenBank/DDBJ whole genome shotgun (WGS) entry which is preliminary data.</text>
</comment>
<dbReference type="EMBL" id="MHLU01000053">
    <property type="protein sequence ID" value="OGZ19435.1"/>
    <property type="molecule type" value="Genomic_DNA"/>
</dbReference>
<keyword evidence="1" id="KW-0472">Membrane</keyword>
<evidence type="ECO:0000313" key="3">
    <source>
        <dbReference type="Proteomes" id="UP000178106"/>
    </source>
</evidence>
<evidence type="ECO:0000256" key="1">
    <source>
        <dbReference type="SAM" id="Phobius"/>
    </source>
</evidence>